<evidence type="ECO:0000256" key="2">
    <source>
        <dbReference type="ARBA" id="ARBA00005712"/>
    </source>
</evidence>
<keyword evidence="8" id="KW-1003">Cell membrane</keyword>
<evidence type="ECO:0000313" key="11">
    <source>
        <dbReference type="Proteomes" id="UP000442535"/>
    </source>
</evidence>
<evidence type="ECO:0000259" key="9">
    <source>
        <dbReference type="Pfam" id="PF02823"/>
    </source>
</evidence>
<gene>
    <name evidence="8" type="primary">atpC</name>
    <name evidence="10" type="ORF">FYJ63_02870</name>
</gene>
<dbReference type="InterPro" id="IPR036771">
    <property type="entry name" value="ATPsynth_dsu/esu_N"/>
</dbReference>
<sequence>MSLKVAVVDRANTLFQGEAAQVVVPSAEGDLGILPGHQPLLVVLRPGTVRVIADKTTEIPVSAGFASTDNDAVTVVLERDLKPVSGELAEEIEAAEVAEVTSALAGSKN</sequence>
<keyword evidence="11" id="KW-1185">Reference proteome</keyword>
<comment type="subunit">
    <text evidence="8">F-type ATPases have 2 components, CF(1) - the catalytic core - and CF(0) - the membrane proton channel. CF(1) has five subunits: alpha(3), beta(3), gamma(1), delta(1), epsilon(1). CF(0) has three main subunits: a, b and c.</text>
</comment>
<dbReference type="GO" id="GO:0045259">
    <property type="term" value="C:proton-transporting ATP synthase complex"/>
    <property type="evidence" value="ECO:0007669"/>
    <property type="project" value="UniProtKB-KW"/>
</dbReference>
<comment type="subcellular location">
    <subcellularLocation>
        <location evidence="1 8">Cell membrane</location>
        <topology evidence="1 8">Peripheral membrane protein</topology>
    </subcellularLocation>
</comment>
<dbReference type="HAMAP" id="MF_00530">
    <property type="entry name" value="ATP_synth_epsil_bac"/>
    <property type="match status" value="1"/>
</dbReference>
<dbReference type="InterPro" id="IPR001469">
    <property type="entry name" value="ATP_synth_F1_dsu/esu"/>
</dbReference>
<evidence type="ECO:0000256" key="8">
    <source>
        <dbReference type="HAMAP-Rule" id="MF_00530"/>
    </source>
</evidence>
<dbReference type="GO" id="GO:0005886">
    <property type="term" value="C:plasma membrane"/>
    <property type="evidence" value="ECO:0007669"/>
    <property type="project" value="UniProtKB-SubCell"/>
</dbReference>
<keyword evidence="5 8" id="KW-0472">Membrane</keyword>
<protein>
    <recommendedName>
        <fullName evidence="8">ATP synthase epsilon chain</fullName>
    </recommendedName>
    <alternativeName>
        <fullName evidence="8">ATP synthase F1 sector epsilon subunit</fullName>
    </alternativeName>
    <alternativeName>
        <fullName evidence="8">F-ATPase epsilon subunit</fullName>
    </alternativeName>
</protein>
<accession>A0A7K0K123</accession>
<keyword evidence="7 8" id="KW-0066">ATP synthesis</keyword>
<comment type="similarity">
    <text evidence="2 8">Belongs to the ATPase epsilon chain family.</text>
</comment>
<reference evidence="10 11" key="1">
    <citation type="submission" date="2019-08" db="EMBL/GenBank/DDBJ databases">
        <title>In-depth cultivation of the pig gut microbiome towards novel bacterial diversity and tailored functional studies.</title>
        <authorList>
            <person name="Wylensek D."/>
            <person name="Hitch T.C.A."/>
            <person name="Clavel T."/>
        </authorList>
    </citation>
    <scope>NUCLEOTIDE SEQUENCE [LARGE SCALE GENOMIC DNA]</scope>
    <source>
        <strain evidence="10 11">RF-GAM-744-WT-7</strain>
    </source>
</reference>
<evidence type="ECO:0000313" key="10">
    <source>
        <dbReference type="EMBL" id="MST49197.1"/>
    </source>
</evidence>
<dbReference type="RefSeq" id="WP_154543619.1">
    <property type="nucleotide sequence ID" value="NZ_VUMY01000004.1"/>
</dbReference>
<proteinExistence type="inferred from homology"/>
<name>A0A7K0K123_9ACTO</name>
<comment type="caution">
    <text evidence="10">The sequence shown here is derived from an EMBL/GenBank/DDBJ whole genome shotgun (WGS) entry which is preliminary data.</text>
</comment>
<dbReference type="PANTHER" id="PTHR13822">
    <property type="entry name" value="ATP SYNTHASE DELTA/EPSILON CHAIN"/>
    <property type="match status" value="1"/>
</dbReference>
<dbReference type="GO" id="GO:0046933">
    <property type="term" value="F:proton-transporting ATP synthase activity, rotational mechanism"/>
    <property type="evidence" value="ECO:0007669"/>
    <property type="project" value="UniProtKB-UniRule"/>
</dbReference>
<keyword evidence="4 8" id="KW-0406">Ion transport</keyword>
<keyword evidence="6 8" id="KW-0139">CF(1)</keyword>
<evidence type="ECO:0000256" key="1">
    <source>
        <dbReference type="ARBA" id="ARBA00004202"/>
    </source>
</evidence>
<dbReference type="PANTHER" id="PTHR13822:SF10">
    <property type="entry name" value="ATP SYNTHASE EPSILON CHAIN, CHLOROPLASTIC"/>
    <property type="match status" value="1"/>
</dbReference>
<dbReference type="CDD" id="cd12152">
    <property type="entry name" value="F1-ATPase_delta"/>
    <property type="match status" value="1"/>
</dbReference>
<comment type="function">
    <text evidence="8">Produces ATP from ADP in the presence of a proton gradient across the membrane.</text>
</comment>
<dbReference type="GO" id="GO:0005524">
    <property type="term" value="F:ATP binding"/>
    <property type="evidence" value="ECO:0007669"/>
    <property type="project" value="UniProtKB-UniRule"/>
</dbReference>
<dbReference type="SUPFAM" id="SSF51344">
    <property type="entry name" value="Epsilon subunit of F1F0-ATP synthase N-terminal domain"/>
    <property type="match status" value="1"/>
</dbReference>
<dbReference type="InterPro" id="IPR020546">
    <property type="entry name" value="ATP_synth_F1_dsu/esu_N"/>
</dbReference>
<dbReference type="Gene3D" id="2.60.15.10">
    <property type="entry name" value="F0F1 ATP synthase delta/epsilon subunit, N-terminal"/>
    <property type="match status" value="1"/>
</dbReference>
<feature type="domain" description="ATP synthase F1 complex delta/epsilon subunit N-terminal" evidence="9">
    <location>
        <begin position="3"/>
        <end position="78"/>
    </location>
</feature>
<dbReference type="Pfam" id="PF02823">
    <property type="entry name" value="ATP-synt_DE_N"/>
    <property type="match status" value="1"/>
</dbReference>
<keyword evidence="8" id="KW-0375">Hydrogen ion transport</keyword>
<evidence type="ECO:0000256" key="6">
    <source>
        <dbReference type="ARBA" id="ARBA00023196"/>
    </source>
</evidence>
<evidence type="ECO:0000256" key="5">
    <source>
        <dbReference type="ARBA" id="ARBA00023136"/>
    </source>
</evidence>
<dbReference type="AlphaFoldDB" id="A0A7K0K123"/>
<dbReference type="EMBL" id="VUMY01000004">
    <property type="protein sequence ID" value="MST49197.1"/>
    <property type="molecule type" value="Genomic_DNA"/>
</dbReference>
<evidence type="ECO:0000256" key="7">
    <source>
        <dbReference type="ARBA" id="ARBA00023310"/>
    </source>
</evidence>
<evidence type="ECO:0000256" key="4">
    <source>
        <dbReference type="ARBA" id="ARBA00023065"/>
    </source>
</evidence>
<dbReference type="Proteomes" id="UP000442535">
    <property type="component" value="Unassembled WGS sequence"/>
</dbReference>
<organism evidence="10 11">
    <name type="scientific">Mobiluncus porci</name>
    <dbReference type="NCBI Taxonomy" id="2652278"/>
    <lineage>
        <taxon>Bacteria</taxon>
        <taxon>Bacillati</taxon>
        <taxon>Actinomycetota</taxon>
        <taxon>Actinomycetes</taxon>
        <taxon>Actinomycetales</taxon>
        <taxon>Actinomycetaceae</taxon>
        <taxon>Mobiluncus</taxon>
    </lineage>
</organism>
<evidence type="ECO:0000256" key="3">
    <source>
        <dbReference type="ARBA" id="ARBA00022448"/>
    </source>
</evidence>
<keyword evidence="3 8" id="KW-0813">Transport</keyword>